<name>A0ABW6UW22_MICFU</name>
<evidence type="ECO:0000313" key="3">
    <source>
        <dbReference type="EMBL" id="MFF4771260.1"/>
    </source>
</evidence>
<dbReference type="EMBL" id="JBIAXI010000001">
    <property type="protein sequence ID" value="MFF4771260.1"/>
    <property type="molecule type" value="Genomic_DNA"/>
</dbReference>
<feature type="chain" id="PRO_5047503217" evidence="2">
    <location>
        <begin position="23"/>
        <end position="164"/>
    </location>
</feature>
<feature type="region of interest" description="Disordered" evidence="1">
    <location>
        <begin position="30"/>
        <end position="73"/>
    </location>
</feature>
<accession>A0ABW6UW22</accession>
<dbReference type="Proteomes" id="UP001602119">
    <property type="component" value="Unassembled WGS sequence"/>
</dbReference>
<feature type="signal peptide" evidence="2">
    <location>
        <begin position="1"/>
        <end position="22"/>
    </location>
</feature>
<keyword evidence="4" id="KW-1185">Reference proteome</keyword>
<sequence length="164" mass="16228">MSNVRKTLTAVAAIALLSLAAACDGGDGGAGVASGTSGKDKPAAVSTVTDGADDSGTKDADDSGTKSAAGGADNPAVCAEAVAATGDFMTKVMMAPTDQQSINKAISGHADKLKKLSERADGDLKTALTEMVDAFSQLDVGSTTASEISKKVDVASKKLLKSCS</sequence>
<feature type="compositionally biased region" description="Basic and acidic residues" evidence="1">
    <location>
        <begin position="55"/>
        <end position="64"/>
    </location>
</feature>
<comment type="caution">
    <text evidence="3">The sequence shown here is derived from an EMBL/GenBank/DDBJ whole genome shotgun (WGS) entry which is preliminary data.</text>
</comment>
<keyword evidence="2" id="KW-0732">Signal</keyword>
<evidence type="ECO:0000313" key="4">
    <source>
        <dbReference type="Proteomes" id="UP001602119"/>
    </source>
</evidence>
<dbReference type="RefSeq" id="WP_387339921.1">
    <property type="nucleotide sequence ID" value="NZ_JBIAXI010000001.1"/>
</dbReference>
<proteinExistence type="predicted"/>
<evidence type="ECO:0000256" key="1">
    <source>
        <dbReference type="SAM" id="MobiDB-lite"/>
    </source>
</evidence>
<dbReference type="PROSITE" id="PS51257">
    <property type="entry name" value="PROKAR_LIPOPROTEIN"/>
    <property type="match status" value="1"/>
</dbReference>
<evidence type="ECO:0000256" key="2">
    <source>
        <dbReference type="SAM" id="SignalP"/>
    </source>
</evidence>
<gene>
    <name evidence="3" type="ORF">ACFY05_00220</name>
</gene>
<organism evidence="3 4">
    <name type="scientific">Microtetraspora fusca</name>
    <dbReference type="NCBI Taxonomy" id="1997"/>
    <lineage>
        <taxon>Bacteria</taxon>
        <taxon>Bacillati</taxon>
        <taxon>Actinomycetota</taxon>
        <taxon>Actinomycetes</taxon>
        <taxon>Streptosporangiales</taxon>
        <taxon>Streptosporangiaceae</taxon>
        <taxon>Microtetraspora</taxon>
    </lineage>
</organism>
<reference evidence="3 4" key="1">
    <citation type="submission" date="2024-10" db="EMBL/GenBank/DDBJ databases">
        <title>The Natural Products Discovery Center: Release of the First 8490 Sequenced Strains for Exploring Actinobacteria Biosynthetic Diversity.</title>
        <authorList>
            <person name="Kalkreuter E."/>
            <person name="Kautsar S.A."/>
            <person name="Yang D."/>
            <person name="Bader C.D."/>
            <person name="Teijaro C.N."/>
            <person name="Fluegel L."/>
            <person name="Davis C.M."/>
            <person name="Simpson J.R."/>
            <person name="Lauterbach L."/>
            <person name="Steele A.D."/>
            <person name="Gui C."/>
            <person name="Meng S."/>
            <person name="Li G."/>
            <person name="Viehrig K."/>
            <person name="Ye F."/>
            <person name="Su P."/>
            <person name="Kiefer A.F."/>
            <person name="Nichols A."/>
            <person name="Cepeda A.J."/>
            <person name="Yan W."/>
            <person name="Fan B."/>
            <person name="Jiang Y."/>
            <person name="Adhikari A."/>
            <person name="Zheng C.-J."/>
            <person name="Schuster L."/>
            <person name="Cowan T.M."/>
            <person name="Smanski M.J."/>
            <person name="Chevrette M.G."/>
            <person name="De Carvalho L.P.S."/>
            <person name="Shen B."/>
        </authorList>
    </citation>
    <scope>NUCLEOTIDE SEQUENCE [LARGE SCALE GENOMIC DNA]</scope>
    <source>
        <strain evidence="3 4">NPDC001281</strain>
    </source>
</reference>
<protein>
    <submittedName>
        <fullName evidence="3">Uncharacterized protein</fullName>
    </submittedName>
</protein>